<proteinExistence type="predicted"/>
<reference evidence="2 3" key="1">
    <citation type="journal article" date="2016" name="Nat. Commun.">
        <title>Thousands of microbial genomes shed light on interconnected biogeochemical processes in an aquifer system.</title>
        <authorList>
            <person name="Anantharaman K."/>
            <person name="Brown C.T."/>
            <person name="Hug L.A."/>
            <person name="Sharon I."/>
            <person name="Castelle C.J."/>
            <person name="Probst A.J."/>
            <person name="Thomas B.C."/>
            <person name="Singh A."/>
            <person name="Wilkins M.J."/>
            <person name="Karaoz U."/>
            <person name="Brodie E.L."/>
            <person name="Williams K.H."/>
            <person name="Hubbard S.S."/>
            <person name="Banfield J.F."/>
        </authorList>
    </citation>
    <scope>NUCLEOTIDE SEQUENCE [LARGE SCALE GENOMIC DNA]</scope>
</reference>
<evidence type="ECO:0000313" key="3">
    <source>
        <dbReference type="Proteomes" id="UP000178272"/>
    </source>
</evidence>
<accession>A0A1G1V6Y7</accession>
<evidence type="ECO:0000313" key="2">
    <source>
        <dbReference type="EMBL" id="OGY11136.1"/>
    </source>
</evidence>
<organism evidence="2 3">
    <name type="scientific">Candidatus Blackburnbacteria bacterium RIFCSPHIGHO2_12_FULL_41_13b</name>
    <dbReference type="NCBI Taxonomy" id="1797517"/>
    <lineage>
        <taxon>Bacteria</taxon>
        <taxon>Candidatus Blackburniibacteriota</taxon>
    </lineage>
</organism>
<name>A0A1G1V6Y7_9BACT</name>
<keyword evidence="1" id="KW-1133">Transmembrane helix</keyword>
<evidence type="ECO:0008006" key="4">
    <source>
        <dbReference type="Google" id="ProtNLM"/>
    </source>
</evidence>
<dbReference type="Proteomes" id="UP000178272">
    <property type="component" value="Unassembled WGS sequence"/>
</dbReference>
<gene>
    <name evidence="2" type="ORF">A3F61_04340</name>
</gene>
<evidence type="ECO:0000256" key="1">
    <source>
        <dbReference type="SAM" id="Phobius"/>
    </source>
</evidence>
<dbReference type="EMBL" id="MHCA01000043">
    <property type="protein sequence ID" value="OGY11136.1"/>
    <property type="molecule type" value="Genomic_DNA"/>
</dbReference>
<comment type="caution">
    <text evidence="2">The sequence shown here is derived from an EMBL/GenBank/DDBJ whole genome shotgun (WGS) entry which is preliminary data.</text>
</comment>
<dbReference type="AlphaFoldDB" id="A0A1G1V6Y7"/>
<keyword evidence="1" id="KW-0472">Membrane</keyword>
<sequence length="121" mass="12930">MFNLLSTYLAQNPFGTIQTPPGIDKYGSLTDGGLVNLLSNVLKLLIVVAGIYTLLQIILAGYQFISAGGDSKAVGEAWAKIWQSLIGLLIVAGAFLFAALFGWLIFGDPTAIIKPVIYTPR</sequence>
<feature type="transmembrane region" description="Helical" evidence="1">
    <location>
        <begin position="44"/>
        <end position="65"/>
    </location>
</feature>
<dbReference type="STRING" id="1797517.A3F61_04340"/>
<feature type="transmembrane region" description="Helical" evidence="1">
    <location>
        <begin position="85"/>
        <end position="106"/>
    </location>
</feature>
<protein>
    <recommendedName>
        <fullName evidence="4">Integral membrane protein</fullName>
    </recommendedName>
</protein>
<keyword evidence="1" id="KW-0812">Transmembrane</keyword>